<evidence type="ECO:0000313" key="1">
    <source>
        <dbReference type="EMBL" id="MPL77640.1"/>
    </source>
</evidence>
<gene>
    <name evidence="1" type="ORF">SDC9_23497</name>
</gene>
<dbReference type="AlphaFoldDB" id="A0A644UFH3"/>
<name>A0A644UFH3_9ZZZZ</name>
<dbReference type="EMBL" id="VSSQ01000108">
    <property type="protein sequence ID" value="MPL77640.1"/>
    <property type="molecule type" value="Genomic_DNA"/>
</dbReference>
<proteinExistence type="predicted"/>
<reference evidence="1" key="1">
    <citation type="submission" date="2019-08" db="EMBL/GenBank/DDBJ databases">
        <authorList>
            <person name="Kucharzyk K."/>
            <person name="Murdoch R.W."/>
            <person name="Higgins S."/>
            <person name="Loffler F."/>
        </authorList>
    </citation>
    <scope>NUCLEOTIDE SEQUENCE</scope>
</reference>
<accession>A0A644UFH3</accession>
<protein>
    <submittedName>
        <fullName evidence="1">Uncharacterized protein</fullName>
    </submittedName>
</protein>
<organism evidence="1">
    <name type="scientific">bioreactor metagenome</name>
    <dbReference type="NCBI Taxonomy" id="1076179"/>
    <lineage>
        <taxon>unclassified sequences</taxon>
        <taxon>metagenomes</taxon>
        <taxon>ecological metagenomes</taxon>
    </lineage>
</organism>
<sequence length="187" mass="22327">MFTLLLPTKPYVHQFLTQNYGNPADISADPRLQNYLRRCLRKPSRRRHVNYARLKLAKYSCESRILISSDDFYRYGWELTRTDSISFNRELENRAKFFMRNMVSLYVSFMNLKDAILLFQENFNYPEDTWSYDSIRKDFDRHGSFPATSFAAHLIEKTESIFLDNLSELGTICPQFKKNYEKRKQAI</sequence>
<comment type="caution">
    <text evidence="1">The sequence shown here is derived from an EMBL/GenBank/DDBJ whole genome shotgun (WGS) entry which is preliminary data.</text>
</comment>